<dbReference type="NCBIfam" id="TIGR01167">
    <property type="entry name" value="LPXTG_anchor"/>
    <property type="match status" value="1"/>
</dbReference>
<reference evidence="4 5" key="1">
    <citation type="submission" date="2010-08" db="EMBL/GenBank/DDBJ databases">
        <authorList>
            <consortium name="US DOE Joint Genome Institute (JGI-PGF)"/>
            <person name="Lucas S."/>
            <person name="Copeland A."/>
            <person name="Lapidus A."/>
            <person name="Cheng J.-F."/>
            <person name="Bruce D."/>
            <person name="Goodwin L."/>
            <person name="Pitluck S."/>
            <person name="Land M.L."/>
            <person name="Hauser L."/>
            <person name="Chang Y.-J."/>
            <person name="Anderson I.J."/>
            <person name="Johnson E."/>
            <person name="Mulhopadhyay B."/>
            <person name="Kyrpides N."/>
            <person name="Woyke T.J."/>
        </authorList>
    </citation>
    <scope>NUCLEOTIDE SEQUENCE [LARGE SCALE GENOMIC DNA]</scope>
    <source>
        <strain evidence="4 5">6</strain>
    </source>
</reference>
<name>I5ATE1_EUBC6</name>
<evidence type="ECO:0000313" key="5">
    <source>
        <dbReference type="Proteomes" id="UP000005753"/>
    </source>
</evidence>
<keyword evidence="1" id="KW-1133">Transmembrane helix</keyword>
<dbReference type="InterPro" id="IPR048052">
    <property type="entry name" value="FM1-like"/>
</dbReference>
<protein>
    <submittedName>
        <fullName evidence="4">Putative collagen-binding protein</fullName>
    </submittedName>
</protein>
<keyword evidence="1" id="KW-0472">Membrane</keyword>
<reference evidence="4 5" key="2">
    <citation type="submission" date="2012-02" db="EMBL/GenBank/DDBJ databases">
        <title>Improved High-Quality Draft sequence of Eubacterium cellulosolvens 6.</title>
        <authorList>
            <consortium name="US DOE Joint Genome Institute"/>
            <person name="Lucas S."/>
            <person name="Han J."/>
            <person name="Lapidus A."/>
            <person name="Cheng J.-F."/>
            <person name="Goodwin L."/>
            <person name="Pitluck S."/>
            <person name="Peters L."/>
            <person name="Mikhailova N."/>
            <person name="Gu W."/>
            <person name="Detter J.C."/>
            <person name="Han C."/>
            <person name="Tapia R."/>
            <person name="Land M."/>
            <person name="Hauser L."/>
            <person name="Kyrpides N."/>
            <person name="Ivanova N."/>
            <person name="Pagani I."/>
            <person name="Johnson E."/>
            <person name="Mukhopadhyay B."/>
            <person name="Anderson I."/>
            <person name="Woyke T."/>
        </authorList>
    </citation>
    <scope>NUCLEOTIDE SEQUENCE [LARGE SCALE GENOMIC DNA]</scope>
    <source>
        <strain evidence="4 5">6</strain>
    </source>
</reference>
<organism evidence="4 5">
    <name type="scientific">Eubacterium cellulosolvens (strain ATCC 43171 / JCM 9499 / 6)</name>
    <name type="common">Cillobacterium cellulosolvens</name>
    <dbReference type="NCBI Taxonomy" id="633697"/>
    <lineage>
        <taxon>Bacteria</taxon>
        <taxon>Bacillati</taxon>
        <taxon>Bacillota</taxon>
        <taxon>Clostridia</taxon>
        <taxon>Eubacteriales</taxon>
        <taxon>Eubacteriaceae</taxon>
        <taxon>Eubacterium</taxon>
    </lineage>
</organism>
<dbReference type="Gene3D" id="2.60.40.10">
    <property type="entry name" value="Immunoglobulins"/>
    <property type="match status" value="1"/>
</dbReference>
<dbReference type="Gene3D" id="2.60.40.740">
    <property type="match status" value="1"/>
</dbReference>
<evidence type="ECO:0000256" key="2">
    <source>
        <dbReference type="SAM" id="SignalP"/>
    </source>
</evidence>
<dbReference type="Proteomes" id="UP000005753">
    <property type="component" value="Chromosome"/>
</dbReference>
<dbReference type="InterPro" id="IPR041033">
    <property type="entry name" value="SpaA_PFL_dom_1"/>
</dbReference>
<proteinExistence type="predicted"/>
<accession>I5ATE1</accession>
<dbReference type="EMBL" id="CM001487">
    <property type="protein sequence ID" value="EIM57064.1"/>
    <property type="molecule type" value="Genomic_DNA"/>
</dbReference>
<evidence type="ECO:0000313" key="4">
    <source>
        <dbReference type="EMBL" id="EIM57064.1"/>
    </source>
</evidence>
<feature type="domain" description="SpaA-like prealbumin fold" evidence="3">
    <location>
        <begin position="334"/>
        <end position="428"/>
    </location>
</feature>
<dbReference type="NCBIfam" id="TIGR04226">
    <property type="entry name" value="RrgB_K2N_iso_D2"/>
    <property type="match status" value="1"/>
</dbReference>
<dbReference type="eggNOG" id="COG4932">
    <property type="taxonomic scope" value="Bacteria"/>
</dbReference>
<feature type="chain" id="PRO_5038696662" evidence="2">
    <location>
        <begin position="20"/>
        <end position="498"/>
    </location>
</feature>
<keyword evidence="2" id="KW-0732">Signal</keyword>
<dbReference type="InterPro" id="IPR026466">
    <property type="entry name" value="Fim_isopep_form_D2_dom"/>
</dbReference>
<keyword evidence="5" id="KW-1185">Reference proteome</keyword>
<dbReference type="NCBIfam" id="NF033902">
    <property type="entry name" value="iso_D2_wall_anc"/>
    <property type="match status" value="1"/>
</dbReference>
<feature type="signal peptide" evidence="2">
    <location>
        <begin position="1"/>
        <end position="19"/>
    </location>
</feature>
<keyword evidence="1" id="KW-0812">Transmembrane</keyword>
<dbReference type="STRING" id="633697.EubceDRAFT1_1248"/>
<dbReference type="Pfam" id="PF17802">
    <property type="entry name" value="SpaA"/>
    <property type="match status" value="1"/>
</dbReference>
<dbReference type="AlphaFoldDB" id="I5ATE1"/>
<dbReference type="OrthoDB" id="2199792at2"/>
<dbReference type="HOGENOM" id="CLU_028873_4_0_9"/>
<dbReference type="InterPro" id="IPR013783">
    <property type="entry name" value="Ig-like_fold"/>
</dbReference>
<evidence type="ECO:0000259" key="3">
    <source>
        <dbReference type="Pfam" id="PF17802"/>
    </source>
</evidence>
<dbReference type="SUPFAM" id="SSF49401">
    <property type="entry name" value="Bacterial adhesins"/>
    <property type="match status" value="1"/>
</dbReference>
<dbReference type="InterPro" id="IPR008966">
    <property type="entry name" value="Adhesion_dom_sf"/>
</dbReference>
<gene>
    <name evidence="4" type="ORF">EubceDRAFT1_1248</name>
</gene>
<keyword evidence="4" id="KW-0176">Collagen</keyword>
<feature type="transmembrane region" description="Helical" evidence="1">
    <location>
        <begin position="471"/>
        <end position="489"/>
    </location>
</feature>
<sequence length="498" mass="53575">MKVRNTVVSALLAAAVMTAATGFGTYIAPVSVLAETNSNNGTITVNKATDNETYNVYQILMLESYNKAAGAYAYKITDAWKRFAATAEAQAFFNVDNQGYVTWQGSTKDADVQSFVKAALAYAKNNGIQPTQTATAANGFVSFSGLNYGYYAVDSSIGSLCMLDSTTPDMNINDKNEGTTNDKLVWADGYGYQKINDSYIGGTVKYKSTISVATEGPKNLSFHDKMEEGLTLDAGSVTVTKEGSNTKLAADTDYVLTTGTADGCTFEIEFTQEYTNTLKAGDKLNVDYEATLNEKAKVDGPNENESYIKYGNKTTTTPSVTKTYTWSLDVFKYTNKDGEMALAGAEFTLKKADDNWNVTGEALHFTKTGDDTYRNDANGDYASLTTGNSGKLNLDGLDSGKYILEEIKAPDGYNKLENPIKVEIVSAAENANTELSSIVKVEDKEVADRLVKVLNVTGTNLPSTGGMGTTVFYLMGTILVIGGGIVLVARKRASVINE</sequence>
<evidence type="ECO:0000256" key="1">
    <source>
        <dbReference type="SAM" id="Phobius"/>
    </source>
</evidence>